<dbReference type="GO" id="GO:0008168">
    <property type="term" value="F:methyltransferase activity"/>
    <property type="evidence" value="ECO:0007669"/>
    <property type="project" value="InterPro"/>
</dbReference>
<accession>A0A8H5D2D3</accession>
<evidence type="ECO:0000313" key="2">
    <source>
        <dbReference type="Proteomes" id="UP000559256"/>
    </source>
</evidence>
<dbReference type="EMBL" id="JAACJM010000066">
    <property type="protein sequence ID" value="KAF5352311.1"/>
    <property type="molecule type" value="Genomic_DNA"/>
</dbReference>
<name>A0A8H5D2D3_9AGAR</name>
<dbReference type="InterPro" id="IPR007364">
    <property type="entry name" value="SFM1-like"/>
</dbReference>
<evidence type="ECO:0000313" key="1">
    <source>
        <dbReference type="EMBL" id="KAF5352311.1"/>
    </source>
</evidence>
<protein>
    <submittedName>
        <fullName evidence="1">Uncharacterized protein</fullName>
    </submittedName>
</protein>
<dbReference type="Pfam" id="PF04252">
    <property type="entry name" value="SFM1-like"/>
    <property type="match status" value="1"/>
</dbReference>
<gene>
    <name evidence="1" type="ORF">D9758_011952</name>
</gene>
<proteinExistence type="predicted"/>
<dbReference type="Proteomes" id="UP000559256">
    <property type="component" value="Unassembled WGS sequence"/>
</dbReference>
<dbReference type="OrthoDB" id="373498at2759"/>
<organism evidence="1 2">
    <name type="scientific">Tetrapyrgos nigripes</name>
    <dbReference type="NCBI Taxonomy" id="182062"/>
    <lineage>
        <taxon>Eukaryota</taxon>
        <taxon>Fungi</taxon>
        <taxon>Dikarya</taxon>
        <taxon>Basidiomycota</taxon>
        <taxon>Agaricomycotina</taxon>
        <taxon>Agaricomycetes</taxon>
        <taxon>Agaricomycetidae</taxon>
        <taxon>Agaricales</taxon>
        <taxon>Marasmiineae</taxon>
        <taxon>Marasmiaceae</taxon>
        <taxon>Tetrapyrgos</taxon>
    </lineage>
</organism>
<reference evidence="1 2" key="1">
    <citation type="journal article" date="2020" name="ISME J.">
        <title>Uncovering the hidden diversity of litter-decomposition mechanisms in mushroom-forming fungi.</title>
        <authorList>
            <person name="Floudas D."/>
            <person name="Bentzer J."/>
            <person name="Ahren D."/>
            <person name="Johansson T."/>
            <person name="Persson P."/>
            <person name="Tunlid A."/>
        </authorList>
    </citation>
    <scope>NUCLEOTIDE SEQUENCE [LARGE SCALE GENOMIC DNA]</scope>
    <source>
        <strain evidence="1 2">CBS 291.85</strain>
    </source>
</reference>
<dbReference type="AlphaFoldDB" id="A0A8H5D2D3"/>
<keyword evidence="2" id="KW-1185">Reference proteome</keyword>
<sequence>MACSLNTVPASHWGRKATRWQFAIVDGQKLRNNQRGCAIFLFFFRHDPGYVIGHMEEDDETSQVVPPWVELEYAAGSNLAHMGTLADQGSLVHLTHLSSSSELLKAKFANVPYGGENLAKTSCHQAEVLNLIKEHICGSLRKVCLLDPEAEQELLPEDGDGGLSAFCLVVFWVTNHLETERLDCVSLTSLDDV</sequence>
<comment type="caution">
    <text evidence="1">The sequence shown here is derived from an EMBL/GenBank/DDBJ whole genome shotgun (WGS) entry which is preliminary data.</text>
</comment>